<dbReference type="Proteomes" id="UP000680348">
    <property type="component" value="Unassembled WGS sequence"/>
</dbReference>
<dbReference type="InterPro" id="IPR008514">
    <property type="entry name" value="T6SS_Hcp"/>
</dbReference>
<comment type="caution">
    <text evidence="1">The sequence shown here is derived from an EMBL/GenBank/DDBJ whole genome shotgun (WGS) entry which is preliminary data.</text>
</comment>
<dbReference type="PANTHER" id="PTHR36152:SF1">
    <property type="entry name" value="UBIQUITIN-LIKE DOMAIN-CONTAINING PROTEIN"/>
    <property type="match status" value="1"/>
</dbReference>
<dbReference type="Gene3D" id="2.30.110.20">
    <property type="entry name" value="Hcp1-like"/>
    <property type="match status" value="1"/>
</dbReference>
<dbReference type="AlphaFoldDB" id="A0A942IA61"/>
<keyword evidence="2" id="KW-1185">Reference proteome</keyword>
<accession>A0A942IA61</accession>
<dbReference type="Pfam" id="PF05638">
    <property type="entry name" value="T6SS_HCP"/>
    <property type="match status" value="1"/>
</dbReference>
<evidence type="ECO:0000313" key="2">
    <source>
        <dbReference type="Proteomes" id="UP000680348"/>
    </source>
</evidence>
<organism evidence="1 2">
    <name type="scientific">Pseudaminobacter soli</name>
    <name type="common">ex Zhang et al. 2022</name>
    <dbReference type="NCBI Taxonomy" id="2831468"/>
    <lineage>
        <taxon>Bacteria</taxon>
        <taxon>Pseudomonadati</taxon>
        <taxon>Pseudomonadota</taxon>
        <taxon>Alphaproteobacteria</taxon>
        <taxon>Hyphomicrobiales</taxon>
        <taxon>Phyllobacteriaceae</taxon>
        <taxon>Pseudaminobacter</taxon>
    </lineage>
</organism>
<evidence type="ECO:0000313" key="1">
    <source>
        <dbReference type="EMBL" id="MBS3650121.1"/>
    </source>
</evidence>
<sequence>MAQDMFIKIGSLKGESEDKEFPAWIDVLAWSLGGSQSGTAHQGGGMGGGKVNLQDFSFTKYTDIVSPKLWGKMCTGEHYDTVEFKARKAGGKPFIYLEIKMENVLVTSVSTGGSGGEDRTTENVTLNFKKYKIKYSQQAKTGGLEASDDFTYDLAQNAEA</sequence>
<proteinExistence type="predicted"/>
<dbReference type="SUPFAM" id="SSF141452">
    <property type="entry name" value="Hcp1-like"/>
    <property type="match status" value="1"/>
</dbReference>
<protein>
    <submittedName>
        <fullName evidence="1">Type VI secretion system tube protein Hcp</fullName>
    </submittedName>
</protein>
<dbReference type="PANTHER" id="PTHR36152">
    <property type="entry name" value="CYTOPLASMIC PROTEIN-RELATED"/>
    <property type="match status" value="1"/>
</dbReference>
<name>A0A942IA61_9HYPH</name>
<gene>
    <name evidence="1" type="ORF">KEU06_16025</name>
</gene>
<dbReference type="EMBL" id="JAGWCR010000008">
    <property type="protein sequence ID" value="MBS3650121.1"/>
    <property type="molecule type" value="Genomic_DNA"/>
</dbReference>
<dbReference type="InterPro" id="IPR053165">
    <property type="entry name" value="HSI-I_assembly_Hcp1"/>
</dbReference>
<dbReference type="InterPro" id="IPR036624">
    <property type="entry name" value="Hcp1-lik_sf"/>
</dbReference>
<dbReference type="RefSeq" id="WP_188255676.1">
    <property type="nucleotide sequence ID" value="NZ_JABVCF010000008.1"/>
</dbReference>
<reference evidence="1" key="1">
    <citation type="submission" date="2021-04" db="EMBL/GenBank/DDBJ databases">
        <title>Pseudaminobacter soli sp. nov., isolated from paddy soil contaminated by heavy metals.</title>
        <authorList>
            <person name="Zhang K."/>
        </authorList>
    </citation>
    <scope>NUCLEOTIDE SEQUENCE</scope>
    <source>
        <strain evidence="1">19-2017</strain>
    </source>
</reference>